<dbReference type="PROSITE" id="PS51257">
    <property type="entry name" value="PROKAR_LIPOPROTEIN"/>
    <property type="match status" value="1"/>
</dbReference>
<protein>
    <submittedName>
        <fullName evidence="1">Uncharacterized protein</fullName>
    </submittedName>
</protein>
<name>A0A383BGD2_9ZZZZ</name>
<organism evidence="1">
    <name type="scientific">marine metagenome</name>
    <dbReference type="NCBI Taxonomy" id="408172"/>
    <lineage>
        <taxon>unclassified sequences</taxon>
        <taxon>metagenomes</taxon>
        <taxon>ecological metagenomes</taxon>
    </lineage>
</organism>
<reference evidence="1" key="1">
    <citation type="submission" date="2018-05" db="EMBL/GenBank/DDBJ databases">
        <authorList>
            <person name="Lanie J.A."/>
            <person name="Ng W.-L."/>
            <person name="Kazmierczak K.M."/>
            <person name="Andrzejewski T.M."/>
            <person name="Davidsen T.M."/>
            <person name="Wayne K.J."/>
            <person name="Tettelin H."/>
            <person name="Glass J.I."/>
            <person name="Rusch D."/>
            <person name="Podicherti R."/>
            <person name="Tsui H.-C.T."/>
            <person name="Winkler M.E."/>
        </authorList>
    </citation>
    <scope>NUCLEOTIDE SEQUENCE</scope>
</reference>
<evidence type="ECO:0000313" key="1">
    <source>
        <dbReference type="EMBL" id="SVE18498.1"/>
    </source>
</evidence>
<feature type="non-terminal residue" evidence="1">
    <location>
        <position position="40"/>
    </location>
</feature>
<accession>A0A383BGD2</accession>
<sequence>MLKMRDHGSRRLALGGLLIILVIVTAACGGDSDTSEPART</sequence>
<dbReference type="AlphaFoldDB" id="A0A383BGD2"/>
<dbReference type="EMBL" id="UINC01199869">
    <property type="protein sequence ID" value="SVE18498.1"/>
    <property type="molecule type" value="Genomic_DNA"/>
</dbReference>
<gene>
    <name evidence="1" type="ORF">METZ01_LOCUS471352</name>
</gene>
<proteinExistence type="predicted"/>